<keyword evidence="4 7" id="KW-0812">Transmembrane</keyword>
<dbReference type="AlphaFoldDB" id="A0A0E3LNW0"/>
<feature type="transmembrane region" description="Helical" evidence="7">
    <location>
        <begin position="314"/>
        <end position="339"/>
    </location>
</feature>
<comment type="subcellular location">
    <subcellularLocation>
        <location evidence="1">Cell membrane</location>
        <topology evidence="1">Multi-pass membrane protein</topology>
    </subcellularLocation>
</comment>
<feature type="transmembrane region" description="Helical" evidence="7">
    <location>
        <begin position="290"/>
        <end position="308"/>
    </location>
</feature>
<feature type="transmembrane region" description="Helical" evidence="7">
    <location>
        <begin position="177"/>
        <end position="196"/>
    </location>
</feature>
<sequence>MTDESEKMTAEQKNLYSRFLFIWFGQFISVIGTGLTVFSLGVYVYQQTNTASSYVFILMCVFLPPFLLKPYGGILADRYDRRLMMILGDLGATLGLLFIFFMMLKGNIQLWQIYLGIATSSVFSAFQEPAYKALITDLLPEAQYARASGLVQLASSAQYLISPFLAGILLTIIDIKFIFLIDTTTLLISSSIVIWIRNISGKVKIDQHKQNIIADLKEGMKEFSNNRGVFNLVIITMITLFFVGLLQSLFIPLLLSLTTVKTVGISQSICASGILIGSLFIGVFGSKNKYVKTLSISLFLSGIFFANLGLSKNIIFVTLAGFMFFATLPFINTSIEVLIRKNIDNRKQGRVWSLISMITYLGSIMAFAVAGFLADKIFNPLLEVDGLLAETAGFITGTGENRGIALMFIISGLMISMIALLIWQNEKIKRLEYVESQDSGIDLSFQPG</sequence>
<evidence type="ECO:0000256" key="4">
    <source>
        <dbReference type="ARBA" id="ARBA00022692"/>
    </source>
</evidence>
<evidence type="ECO:0000313" key="10">
    <source>
        <dbReference type="Proteomes" id="UP000033033"/>
    </source>
</evidence>
<organism evidence="9 10">
    <name type="scientific">Methanosarcina barkeri MS</name>
    <dbReference type="NCBI Taxonomy" id="1434108"/>
    <lineage>
        <taxon>Archaea</taxon>
        <taxon>Methanobacteriati</taxon>
        <taxon>Methanobacteriota</taxon>
        <taxon>Stenosarchaea group</taxon>
        <taxon>Methanomicrobia</taxon>
        <taxon>Methanosarcinales</taxon>
        <taxon>Methanosarcinaceae</taxon>
        <taxon>Methanosarcina</taxon>
    </lineage>
</organism>
<evidence type="ECO:0000256" key="7">
    <source>
        <dbReference type="SAM" id="Phobius"/>
    </source>
</evidence>
<keyword evidence="3" id="KW-1003">Cell membrane</keyword>
<dbReference type="InterPro" id="IPR020846">
    <property type="entry name" value="MFS_dom"/>
</dbReference>
<evidence type="ECO:0000256" key="5">
    <source>
        <dbReference type="ARBA" id="ARBA00022989"/>
    </source>
</evidence>
<feature type="transmembrane region" description="Helical" evidence="7">
    <location>
        <begin position="404"/>
        <end position="423"/>
    </location>
</feature>
<feature type="transmembrane region" description="Helical" evidence="7">
    <location>
        <begin position="20"/>
        <end position="45"/>
    </location>
</feature>
<keyword evidence="10" id="KW-1185">Reference proteome</keyword>
<dbReference type="KEGG" id="mby:MSBRM_2458"/>
<dbReference type="PANTHER" id="PTHR43266:SF2">
    <property type="entry name" value="MAJOR FACILITATOR SUPERFAMILY (MFS) PROFILE DOMAIN-CONTAINING PROTEIN"/>
    <property type="match status" value="1"/>
</dbReference>
<accession>A0A0E3LNW0</accession>
<dbReference type="Gene3D" id="1.20.1250.20">
    <property type="entry name" value="MFS general substrate transporter like domains"/>
    <property type="match status" value="1"/>
</dbReference>
<dbReference type="SUPFAM" id="SSF103473">
    <property type="entry name" value="MFS general substrate transporter"/>
    <property type="match status" value="1"/>
</dbReference>
<dbReference type="Pfam" id="PF07690">
    <property type="entry name" value="MFS_1"/>
    <property type="match status" value="1"/>
</dbReference>
<keyword evidence="2" id="KW-0813">Transport</keyword>
<feature type="transmembrane region" description="Helical" evidence="7">
    <location>
        <begin position="263"/>
        <end position="283"/>
    </location>
</feature>
<dbReference type="CDD" id="cd06173">
    <property type="entry name" value="MFS_MefA_like"/>
    <property type="match status" value="1"/>
</dbReference>
<dbReference type="InterPro" id="IPR011701">
    <property type="entry name" value="MFS"/>
</dbReference>
<dbReference type="EMBL" id="CP009528">
    <property type="protein sequence ID" value="AKB55456.1"/>
    <property type="molecule type" value="Genomic_DNA"/>
</dbReference>
<dbReference type="HOGENOM" id="CLU_034180_16_0_2"/>
<reference evidence="9 10" key="1">
    <citation type="submission" date="2014-07" db="EMBL/GenBank/DDBJ databases">
        <title>Methanogenic archaea and the global carbon cycle.</title>
        <authorList>
            <person name="Henriksen J.R."/>
            <person name="Luke J."/>
            <person name="Reinhart S."/>
            <person name="Benedict M.N."/>
            <person name="Youngblut N.D."/>
            <person name="Metcalf M.E."/>
            <person name="Whitaker R.J."/>
            <person name="Metcalf W.W."/>
        </authorList>
    </citation>
    <scope>NUCLEOTIDE SEQUENCE [LARGE SCALE GENOMIC DNA]</scope>
    <source>
        <strain evidence="9 10">MS</strain>
    </source>
</reference>
<name>A0A0E3LNW0_METBA</name>
<dbReference type="PROSITE" id="PS50850">
    <property type="entry name" value="MFS"/>
    <property type="match status" value="1"/>
</dbReference>
<proteinExistence type="predicted"/>
<feature type="transmembrane region" description="Helical" evidence="7">
    <location>
        <begin position="51"/>
        <end position="71"/>
    </location>
</feature>
<evidence type="ECO:0000256" key="3">
    <source>
        <dbReference type="ARBA" id="ARBA00022475"/>
    </source>
</evidence>
<feature type="domain" description="Major facilitator superfamily (MFS) profile" evidence="8">
    <location>
        <begin position="18"/>
        <end position="428"/>
    </location>
</feature>
<keyword evidence="5 7" id="KW-1133">Transmembrane helix</keyword>
<dbReference type="Proteomes" id="UP000033033">
    <property type="component" value="Chromosome"/>
</dbReference>
<evidence type="ECO:0000256" key="1">
    <source>
        <dbReference type="ARBA" id="ARBA00004651"/>
    </source>
</evidence>
<evidence type="ECO:0000256" key="6">
    <source>
        <dbReference type="ARBA" id="ARBA00023136"/>
    </source>
</evidence>
<dbReference type="GeneID" id="24845753"/>
<dbReference type="PANTHER" id="PTHR43266">
    <property type="entry name" value="MACROLIDE-EFFLUX PROTEIN"/>
    <property type="match status" value="1"/>
</dbReference>
<evidence type="ECO:0000256" key="2">
    <source>
        <dbReference type="ARBA" id="ARBA00022448"/>
    </source>
</evidence>
<dbReference type="RefSeq" id="WP_052712893.1">
    <property type="nucleotide sequence ID" value="NZ_CP009528.1"/>
</dbReference>
<dbReference type="PATRIC" id="fig|1434108.4.peg.3147"/>
<feature type="transmembrane region" description="Helical" evidence="7">
    <location>
        <begin position="110"/>
        <end position="126"/>
    </location>
</feature>
<protein>
    <submittedName>
        <fullName evidence="9">Macrolide-efflux protein</fullName>
    </submittedName>
</protein>
<feature type="transmembrane region" description="Helical" evidence="7">
    <location>
        <begin position="147"/>
        <end position="171"/>
    </location>
</feature>
<feature type="transmembrane region" description="Helical" evidence="7">
    <location>
        <begin position="229"/>
        <end position="251"/>
    </location>
</feature>
<dbReference type="GO" id="GO:0022857">
    <property type="term" value="F:transmembrane transporter activity"/>
    <property type="evidence" value="ECO:0007669"/>
    <property type="project" value="InterPro"/>
</dbReference>
<keyword evidence="6 7" id="KW-0472">Membrane</keyword>
<feature type="transmembrane region" description="Helical" evidence="7">
    <location>
        <begin position="351"/>
        <end position="374"/>
    </location>
</feature>
<dbReference type="STRING" id="1434108.MSBRM_2458"/>
<evidence type="ECO:0000259" key="8">
    <source>
        <dbReference type="PROSITE" id="PS50850"/>
    </source>
</evidence>
<dbReference type="InterPro" id="IPR036259">
    <property type="entry name" value="MFS_trans_sf"/>
</dbReference>
<gene>
    <name evidence="9" type="ORF">MSBRM_2458</name>
</gene>
<feature type="transmembrane region" description="Helical" evidence="7">
    <location>
        <begin position="83"/>
        <end position="104"/>
    </location>
</feature>
<evidence type="ECO:0000313" key="9">
    <source>
        <dbReference type="EMBL" id="AKB55456.1"/>
    </source>
</evidence>
<dbReference type="GO" id="GO:0005886">
    <property type="term" value="C:plasma membrane"/>
    <property type="evidence" value="ECO:0007669"/>
    <property type="project" value="UniProtKB-SubCell"/>
</dbReference>